<dbReference type="PANTHER" id="PTHR43547:SF2">
    <property type="entry name" value="HYBRID SIGNAL TRANSDUCTION HISTIDINE KINASE C"/>
    <property type="match status" value="1"/>
</dbReference>
<dbReference type="FunFam" id="3.30.565.10:FF:000006">
    <property type="entry name" value="Sensor histidine kinase WalK"/>
    <property type="match status" value="1"/>
</dbReference>
<dbReference type="InterPro" id="IPR003594">
    <property type="entry name" value="HATPase_dom"/>
</dbReference>
<dbReference type="SUPFAM" id="SSF55785">
    <property type="entry name" value="PYP-like sensor domain (PAS domain)"/>
    <property type="match status" value="1"/>
</dbReference>
<dbReference type="InterPro" id="IPR035965">
    <property type="entry name" value="PAS-like_dom_sf"/>
</dbReference>
<dbReference type="CDD" id="cd18774">
    <property type="entry name" value="PDC2_HK_sensor"/>
    <property type="match status" value="1"/>
</dbReference>
<protein>
    <recommendedName>
        <fullName evidence="2">histidine kinase</fullName>
        <ecNumber evidence="2">2.7.13.3</ecNumber>
    </recommendedName>
</protein>
<gene>
    <name evidence="10" type="primary">arcB_3</name>
    <name evidence="10" type="ORF">NCTC11842_05200</name>
</gene>
<feature type="modified residue" description="4-aspartylphosphate" evidence="6">
    <location>
        <position position="951"/>
    </location>
</feature>
<keyword evidence="5 10" id="KW-0418">Kinase</keyword>
<dbReference type="InterPro" id="IPR005467">
    <property type="entry name" value="His_kinase_dom"/>
</dbReference>
<reference evidence="10 11" key="1">
    <citation type="submission" date="2018-06" db="EMBL/GenBank/DDBJ databases">
        <authorList>
            <consortium name="Pathogen Informatics"/>
            <person name="Doyle S."/>
        </authorList>
    </citation>
    <scope>NUCLEOTIDE SEQUENCE [LARGE SCALE GENOMIC DNA]</scope>
    <source>
        <strain evidence="10 11">NCTC11842</strain>
    </source>
</reference>
<dbReference type="InterPro" id="IPR001789">
    <property type="entry name" value="Sig_transdc_resp-reg_receiver"/>
</dbReference>
<dbReference type="EMBL" id="UAUF01000014">
    <property type="protein sequence ID" value="SPZ13456.1"/>
    <property type="molecule type" value="Genomic_DNA"/>
</dbReference>
<evidence type="ECO:0000256" key="4">
    <source>
        <dbReference type="ARBA" id="ARBA00022679"/>
    </source>
</evidence>
<dbReference type="GO" id="GO:0000155">
    <property type="term" value="F:phosphorelay sensor kinase activity"/>
    <property type="evidence" value="ECO:0007669"/>
    <property type="project" value="InterPro"/>
</dbReference>
<evidence type="ECO:0000256" key="3">
    <source>
        <dbReference type="ARBA" id="ARBA00022553"/>
    </source>
</evidence>
<dbReference type="InterPro" id="IPR036097">
    <property type="entry name" value="HisK_dim/P_sf"/>
</dbReference>
<keyword evidence="7" id="KW-0472">Membrane</keyword>
<evidence type="ECO:0000259" key="9">
    <source>
        <dbReference type="PROSITE" id="PS50110"/>
    </source>
</evidence>
<dbReference type="PROSITE" id="PS50110">
    <property type="entry name" value="RESPONSE_REGULATORY"/>
    <property type="match status" value="1"/>
</dbReference>
<keyword evidence="3 6" id="KW-0597">Phosphoprotein</keyword>
<dbReference type="SUPFAM" id="SSF47384">
    <property type="entry name" value="Homodimeric domain of signal transducing histidine kinase"/>
    <property type="match status" value="1"/>
</dbReference>
<dbReference type="InterPro" id="IPR036890">
    <property type="entry name" value="HATPase_C_sf"/>
</dbReference>
<dbReference type="GO" id="GO:0005886">
    <property type="term" value="C:plasma membrane"/>
    <property type="evidence" value="ECO:0007669"/>
    <property type="project" value="UniProtKB-ARBA"/>
</dbReference>
<evidence type="ECO:0000256" key="5">
    <source>
        <dbReference type="ARBA" id="ARBA00022777"/>
    </source>
</evidence>
<dbReference type="Gene3D" id="1.10.287.130">
    <property type="match status" value="1"/>
</dbReference>
<proteinExistence type="predicted"/>
<keyword evidence="7" id="KW-1133">Transmembrane helix</keyword>
<dbReference type="CDD" id="cd00075">
    <property type="entry name" value="HATPase"/>
    <property type="match status" value="1"/>
</dbReference>
<dbReference type="EC" id="2.7.13.3" evidence="2"/>
<feature type="domain" description="Response regulatory" evidence="9">
    <location>
        <begin position="902"/>
        <end position="1015"/>
    </location>
</feature>
<dbReference type="RefSeq" id="WP_010798636.1">
    <property type="nucleotide sequence ID" value="NZ_CP069263.1"/>
</dbReference>
<feature type="transmembrane region" description="Helical" evidence="7">
    <location>
        <begin position="283"/>
        <end position="304"/>
    </location>
</feature>
<dbReference type="SMART" id="SM00448">
    <property type="entry name" value="REC"/>
    <property type="match status" value="1"/>
</dbReference>
<organism evidence="10 11">
    <name type="scientific">Pseudomonas luteola</name>
    <dbReference type="NCBI Taxonomy" id="47886"/>
    <lineage>
        <taxon>Bacteria</taxon>
        <taxon>Pseudomonadati</taxon>
        <taxon>Pseudomonadota</taxon>
        <taxon>Gammaproteobacteria</taxon>
        <taxon>Pseudomonadales</taxon>
        <taxon>Pseudomonadaceae</taxon>
        <taxon>Pseudomonas</taxon>
    </lineage>
</organism>
<dbReference type="InterPro" id="IPR011006">
    <property type="entry name" value="CheY-like_superfamily"/>
</dbReference>
<dbReference type="SMART" id="SM00388">
    <property type="entry name" value="HisKA"/>
    <property type="match status" value="1"/>
</dbReference>
<feature type="domain" description="Histidine kinase" evidence="8">
    <location>
        <begin position="663"/>
        <end position="881"/>
    </location>
</feature>
<dbReference type="Gene3D" id="3.40.50.2300">
    <property type="match status" value="1"/>
</dbReference>
<dbReference type="Gene3D" id="3.30.450.20">
    <property type="entry name" value="PAS domain"/>
    <property type="match status" value="2"/>
</dbReference>
<accession>A0A2X2D754</accession>
<dbReference type="PRINTS" id="PR00344">
    <property type="entry name" value="BCTRLSENSOR"/>
</dbReference>
<dbReference type="Pfam" id="PF00512">
    <property type="entry name" value="HisKA"/>
    <property type="match status" value="1"/>
</dbReference>
<name>A0A2X2D754_PSELU</name>
<dbReference type="InterPro" id="IPR003661">
    <property type="entry name" value="HisK_dim/P_dom"/>
</dbReference>
<evidence type="ECO:0000256" key="6">
    <source>
        <dbReference type="PROSITE-ProRule" id="PRU00169"/>
    </source>
</evidence>
<evidence type="ECO:0000256" key="7">
    <source>
        <dbReference type="SAM" id="Phobius"/>
    </source>
</evidence>
<dbReference type="Gene3D" id="3.30.565.10">
    <property type="entry name" value="Histidine kinase-like ATPase, C-terminal domain"/>
    <property type="match status" value="1"/>
</dbReference>
<sequence length="1015" mass="110547">MALPGKPTPKVRLRRRLLTLSLAGIAPIALIAGLGLVAIIHEQKSIAEQRSLEATRLTATAVDVEINRSLDLLQTLSQSPFLDDGNLDSYQELVRRVVPLVPGWKTVIIATPDGQVLRRITAHHVSADGPLAEPESFMQVVSTLKPAIGQLAAGPSGTLAIPLRMPVMRNGKLVYVLTAVLKPEVISNVINLRRLPSDWVATVVDANGRRIARTRDHEKTLGKPAAPSLMAMVKQNTNEGSGLTQTVEGIRVYSAYVHLKQSGWFVATGIPAHDIAKGALKAFAIYGGGLLLSLIVALLATRYASRRINDPMRALRHAALAMGQNQAPHLPETEIREIDDVAQALITSATARQESEHQRDLLVSRLQKAQTALSQQVEDLEGLYALSQSLLQLSSLYDQLSAILNLVCELLNAPGGFIGLEGTAPAPDRLVSKGISNAALPVSCLHDQVQGNLVEHSSRLRAEGFRTHHDVTIRRDGQDTLGWLTVLFRETHELSPREIRLVEICAATAALFIDRASQQEKARRSEQQLHVALNSSAIPFAILSPATEAQTSAEDFTLVYINDAGATALRSRAAALTDKPVSGVLSGWAQGDIYHAMRETMISGEPRSLESLVQTSTCKGWFHIVATPFQNNIAVWFADISERKLQEQQLREADRQKDEFLATLAHELRNPLAPIRQAVSLLETGQISEEHRRWSQDVIKRQVTHMGMLLDDLLDVSRITRGKIELRKQPTQLASVIRAAVETTKPLFETKGHTLTVELPSDSVALNVDPLRLEQILINLLSNAAKYTPQKGRITVTTALSGNKAHITVSDNGIGIEHDALASLFEMFVQVPRSSEETNSGLGIGLALAQSLAQLHDGTLTVASEGSDKGACFTLSLPYDETLEAPHDVVSAPAISTAAHRRIVVADDNPDIAETMAELLRLEDHEVSLAYNGFQALELFKTLKPDVMLLDVGMPGMTGHQVAQAIRALPEGRHTLLIAITGWGQDQDKEKALQAGFDYHFTKPVSIADIYALLQ</sequence>
<dbReference type="Pfam" id="PF02518">
    <property type="entry name" value="HATPase_c"/>
    <property type="match status" value="1"/>
</dbReference>
<dbReference type="PANTHER" id="PTHR43547">
    <property type="entry name" value="TWO-COMPONENT HISTIDINE KINASE"/>
    <property type="match status" value="1"/>
</dbReference>
<keyword evidence="4 10" id="KW-0808">Transferase</keyword>
<dbReference type="SUPFAM" id="SSF52172">
    <property type="entry name" value="CheY-like"/>
    <property type="match status" value="1"/>
</dbReference>
<keyword evidence="7" id="KW-0812">Transmembrane</keyword>
<dbReference type="Proteomes" id="UP000250443">
    <property type="component" value="Unassembled WGS sequence"/>
</dbReference>
<dbReference type="InterPro" id="IPR004358">
    <property type="entry name" value="Sig_transdc_His_kin-like_C"/>
</dbReference>
<comment type="catalytic activity">
    <reaction evidence="1">
        <text>ATP + protein L-histidine = ADP + protein N-phospho-L-histidine.</text>
        <dbReference type="EC" id="2.7.13.3"/>
    </reaction>
</comment>
<evidence type="ECO:0000259" key="8">
    <source>
        <dbReference type="PROSITE" id="PS50109"/>
    </source>
</evidence>
<dbReference type="SUPFAM" id="SSF55874">
    <property type="entry name" value="ATPase domain of HSP90 chaperone/DNA topoisomerase II/histidine kinase"/>
    <property type="match status" value="1"/>
</dbReference>
<evidence type="ECO:0000256" key="2">
    <source>
        <dbReference type="ARBA" id="ARBA00012438"/>
    </source>
</evidence>
<dbReference type="CDD" id="cd17580">
    <property type="entry name" value="REC_2_DhkD-like"/>
    <property type="match status" value="1"/>
</dbReference>
<evidence type="ECO:0000313" key="11">
    <source>
        <dbReference type="Proteomes" id="UP000250443"/>
    </source>
</evidence>
<feature type="transmembrane region" description="Helical" evidence="7">
    <location>
        <begin position="20"/>
        <end position="40"/>
    </location>
</feature>
<evidence type="ECO:0000313" key="10">
    <source>
        <dbReference type="EMBL" id="SPZ13456.1"/>
    </source>
</evidence>
<evidence type="ECO:0000256" key="1">
    <source>
        <dbReference type="ARBA" id="ARBA00000085"/>
    </source>
</evidence>
<dbReference type="PROSITE" id="PS50109">
    <property type="entry name" value="HIS_KIN"/>
    <property type="match status" value="1"/>
</dbReference>
<dbReference type="AlphaFoldDB" id="A0A2X2D754"/>
<dbReference type="Pfam" id="PF00072">
    <property type="entry name" value="Response_reg"/>
    <property type="match status" value="1"/>
</dbReference>
<dbReference type="SMART" id="SM00387">
    <property type="entry name" value="HATPase_c"/>
    <property type="match status" value="1"/>
</dbReference>
<dbReference type="CDD" id="cd00082">
    <property type="entry name" value="HisKA"/>
    <property type="match status" value="1"/>
</dbReference>
<dbReference type="SUPFAM" id="SSF55781">
    <property type="entry name" value="GAF domain-like"/>
    <property type="match status" value="1"/>
</dbReference>